<gene>
    <name evidence="1" type="ORF">CO172_00575</name>
</gene>
<comment type="caution">
    <text evidence="1">The sequence shown here is derived from an EMBL/GenBank/DDBJ whole genome shotgun (WGS) entry which is preliminary data.</text>
</comment>
<proteinExistence type="predicted"/>
<name>A0A2M7XIQ4_9BACT</name>
<dbReference type="AlphaFoldDB" id="A0A2M7XIQ4"/>
<accession>A0A2M7XIQ4</accession>
<evidence type="ECO:0000313" key="2">
    <source>
        <dbReference type="Proteomes" id="UP000229749"/>
    </source>
</evidence>
<organism evidence="1 2">
    <name type="scientific">Candidatus Uhrbacteria bacterium CG_4_9_14_3_um_filter_36_7</name>
    <dbReference type="NCBI Taxonomy" id="1975033"/>
    <lineage>
        <taxon>Bacteria</taxon>
        <taxon>Candidatus Uhriibacteriota</taxon>
    </lineage>
</organism>
<dbReference type="Proteomes" id="UP000229749">
    <property type="component" value="Unassembled WGS sequence"/>
</dbReference>
<protein>
    <submittedName>
        <fullName evidence="1">Uncharacterized protein</fullName>
    </submittedName>
</protein>
<evidence type="ECO:0000313" key="1">
    <source>
        <dbReference type="EMBL" id="PJA47652.1"/>
    </source>
</evidence>
<reference evidence="2" key="1">
    <citation type="submission" date="2017-09" db="EMBL/GenBank/DDBJ databases">
        <title>Depth-based differentiation of microbial function through sediment-hosted aquifers and enrichment of novel symbionts in the deep terrestrial subsurface.</title>
        <authorList>
            <person name="Probst A.J."/>
            <person name="Ladd B."/>
            <person name="Jarett J.K."/>
            <person name="Geller-Mcgrath D.E."/>
            <person name="Sieber C.M.K."/>
            <person name="Emerson J.B."/>
            <person name="Anantharaman K."/>
            <person name="Thomas B.C."/>
            <person name="Malmstrom R."/>
            <person name="Stieglmeier M."/>
            <person name="Klingl A."/>
            <person name="Woyke T."/>
            <person name="Ryan C.M."/>
            <person name="Banfield J.F."/>
        </authorList>
    </citation>
    <scope>NUCLEOTIDE SEQUENCE [LARGE SCALE GENOMIC DNA]</scope>
</reference>
<dbReference type="EMBL" id="PFWS01000007">
    <property type="protein sequence ID" value="PJA47652.1"/>
    <property type="molecule type" value="Genomic_DNA"/>
</dbReference>
<sequence length="180" mass="21282">MPTSIASTQIEIQKNMKFIGRRLALLLAASPFSLEEKQAWAELIPEMLPDQLDRLIKILESSLSLKKEISQTQVDQSISLVSLLQEDILDQQTKLDIIHILCQISKYELKKEFTNLLMQWYEADKMAQVELKEDLETWKKTENIYYKQEHNAIQYQLRSLEKQWKQQKKIQELKEKLGFL</sequence>